<dbReference type="Gene3D" id="3.40.50.2000">
    <property type="entry name" value="Glycogen Phosphorylase B"/>
    <property type="match status" value="1"/>
</dbReference>
<keyword evidence="4" id="KW-1185">Reference proteome</keyword>
<keyword evidence="1" id="KW-0328">Glycosyltransferase</keyword>
<reference evidence="5" key="1">
    <citation type="submission" date="2025-08" db="UniProtKB">
        <authorList>
            <consortium name="RefSeq"/>
        </authorList>
    </citation>
    <scope>IDENTIFICATION</scope>
    <source>
        <strain evidence="5">Wakin</strain>
        <tissue evidence="5">Muscle</tissue>
    </source>
</reference>
<keyword evidence="2" id="KW-0808">Transferase</keyword>
<dbReference type="KEGG" id="caua:113059844"/>
<dbReference type="SUPFAM" id="SSF53756">
    <property type="entry name" value="UDP-Glycosyltransferase/glycogen phosphorylase"/>
    <property type="match status" value="1"/>
</dbReference>
<accession>A0A6P6LI34</accession>
<dbReference type="AlphaFoldDB" id="A0A6P6LI34"/>
<protein>
    <submittedName>
        <fullName evidence="5">Alpha-1,3/1,6-mannosyltransferase ALG2-like</fullName>
    </submittedName>
</protein>
<dbReference type="OrthoDB" id="448893at2759"/>
<dbReference type="GO" id="GO:0004378">
    <property type="term" value="F:GDP-Man:Man(1)GlcNAc(2)-PP-Dol alpha-1,3-mannosyltransferase activity"/>
    <property type="evidence" value="ECO:0007669"/>
    <property type="project" value="InterPro"/>
</dbReference>
<dbReference type="PANTHER" id="PTHR45918">
    <property type="entry name" value="ALPHA-1,3/1,6-MANNOSYLTRANSFERASE ALG2"/>
    <property type="match status" value="1"/>
</dbReference>
<dbReference type="GeneID" id="113059844"/>
<name>A0A6P6LI34_CARAU</name>
<sequence>MADRILVNSQFTAGVFKQTFPKLAEIQTDILYPSLNSSVFNVEVEGLSGLLPEGRSLIFLSINGYERKKNLPLALQALAALKEHLSAGEWEHVHLVMAVGYDERVVENVEHYEELHLLATSLGLDDHITFLRSFSHKQKLSLLYSSTCVQYCTLQAMNILALYPLRPCTPIGQLLLLTQVDR</sequence>
<gene>
    <name evidence="5" type="primary">LOC113059844</name>
</gene>
<dbReference type="GO" id="GO:0012505">
    <property type="term" value="C:endomembrane system"/>
    <property type="evidence" value="ECO:0007669"/>
    <property type="project" value="TreeGrafter"/>
</dbReference>
<evidence type="ECO:0000313" key="4">
    <source>
        <dbReference type="Proteomes" id="UP000515129"/>
    </source>
</evidence>
<dbReference type="InterPro" id="IPR001296">
    <property type="entry name" value="Glyco_trans_1"/>
</dbReference>
<dbReference type="PANTHER" id="PTHR45918:SF1">
    <property type="entry name" value="ALPHA-1,3_1,6-MANNOSYLTRANSFERASE ALG2"/>
    <property type="match status" value="1"/>
</dbReference>
<evidence type="ECO:0000259" key="3">
    <source>
        <dbReference type="Pfam" id="PF00534"/>
    </source>
</evidence>
<dbReference type="RefSeq" id="XP_026084258.1">
    <property type="nucleotide sequence ID" value="XM_026228473.1"/>
</dbReference>
<dbReference type="InterPro" id="IPR027054">
    <property type="entry name" value="ALG2"/>
</dbReference>
<organism evidence="4 5">
    <name type="scientific">Carassius auratus</name>
    <name type="common">Goldfish</name>
    <dbReference type="NCBI Taxonomy" id="7957"/>
    <lineage>
        <taxon>Eukaryota</taxon>
        <taxon>Metazoa</taxon>
        <taxon>Chordata</taxon>
        <taxon>Craniata</taxon>
        <taxon>Vertebrata</taxon>
        <taxon>Euteleostomi</taxon>
        <taxon>Actinopterygii</taxon>
        <taxon>Neopterygii</taxon>
        <taxon>Teleostei</taxon>
        <taxon>Ostariophysi</taxon>
        <taxon>Cypriniformes</taxon>
        <taxon>Cyprinidae</taxon>
        <taxon>Cyprininae</taxon>
        <taxon>Carassius</taxon>
    </lineage>
</organism>
<dbReference type="Pfam" id="PF00534">
    <property type="entry name" value="Glycos_transf_1"/>
    <property type="match status" value="1"/>
</dbReference>
<feature type="domain" description="Glycosyl transferase family 1" evidence="3">
    <location>
        <begin position="55"/>
        <end position="149"/>
    </location>
</feature>
<dbReference type="Proteomes" id="UP000515129">
    <property type="component" value="Chromosome 41"/>
</dbReference>
<evidence type="ECO:0000256" key="1">
    <source>
        <dbReference type="ARBA" id="ARBA00022676"/>
    </source>
</evidence>
<evidence type="ECO:0000313" key="5">
    <source>
        <dbReference type="RefSeq" id="XP_026084258.1"/>
    </source>
</evidence>
<proteinExistence type="predicted"/>
<evidence type="ECO:0000256" key="2">
    <source>
        <dbReference type="ARBA" id="ARBA00022679"/>
    </source>
</evidence>